<accession>A0A2N5ZHE1</accession>
<proteinExistence type="inferred from homology"/>
<evidence type="ECO:0000256" key="4">
    <source>
        <dbReference type="ARBA" id="ARBA00022679"/>
    </source>
</evidence>
<comment type="similarity">
    <text evidence="2">Belongs to the beta sliding clamp family.</text>
</comment>
<dbReference type="EMBL" id="PKTG01000074">
    <property type="protein sequence ID" value="PLX18044.1"/>
    <property type="molecule type" value="Genomic_DNA"/>
</dbReference>
<keyword evidence="3" id="KW-0963">Cytoplasm</keyword>
<dbReference type="SUPFAM" id="SSF55979">
    <property type="entry name" value="DNA clamp"/>
    <property type="match status" value="1"/>
</dbReference>
<evidence type="ECO:0000313" key="11">
    <source>
        <dbReference type="Proteomes" id="UP000234857"/>
    </source>
</evidence>
<dbReference type="GO" id="GO:0006271">
    <property type="term" value="P:DNA strand elongation involved in DNA replication"/>
    <property type="evidence" value="ECO:0007669"/>
    <property type="project" value="TreeGrafter"/>
</dbReference>
<dbReference type="GO" id="GO:0003677">
    <property type="term" value="F:DNA binding"/>
    <property type="evidence" value="ECO:0007669"/>
    <property type="project" value="UniProtKB-KW"/>
</dbReference>
<evidence type="ECO:0000256" key="8">
    <source>
        <dbReference type="ARBA" id="ARBA00023125"/>
    </source>
</evidence>
<dbReference type="GO" id="GO:0008408">
    <property type="term" value="F:3'-5' exonuclease activity"/>
    <property type="evidence" value="ECO:0007669"/>
    <property type="project" value="InterPro"/>
</dbReference>
<name>A0A2N5ZHE1_MUIH1</name>
<comment type="caution">
    <text evidence="10">The sequence shown here is derived from an EMBL/GenBank/DDBJ whole genome shotgun (WGS) entry which is preliminary data.</text>
</comment>
<protein>
    <recommendedName>
        <fullName evidence="9">DNA polymerase III beta sliding clamp N-terminal domain-containing protein</fullName>
    </recommendedName>
</protein>
<evidence type="ECO:0000256" key="7">
    <source>
        <dbReference type="ARBA" id="ARBA00022932"/>
    </source>
</evidence>
<organism evidence="10 11">
    <name type="scientific">Muiribacterium halophilum</name>
    <dbReference type="NCBI Taxonomy" id="2053465"/>
    <lineage>
        <taxon>Bacteria</taxon>
        <taxon>Candidatus Muiribacteriota</taxon>
        <taxon>Candidatus Muiribacteriia</taxon>
        <taxon>Candidatus Muiribacteriales</taxon>
        <taxon>Candidatus Muiribacteriaceae</taxon>
        <taxon>Candidatus Muiribacterium</taxon>
    </lineage>
</organism>
<dbReference type="Pfam" id="PF00712">
    <property type="entry name" value="DNA_pol3_beta"/>
    <property type="match status" value="1"/>
</dbReference>
<evidence type="ECO:0000256" key="3">
    <source>
        <dbReference type="ARBA" id="ARBA00022490"/>
    </source>
</evidence>
<dbReference type="GO" id="GO:0009360">
    <property type="term" value="C:DNA polymerase III complex"/>
    <property type="evidence" value="ECO:0007669"/>
    <property type="project" value="InterPro"/>
</dbReference>
<evidence type="ECO:0000259" key="9">
    <source>
        <dbReference type="Pfam" id="PF00712"/>
    </source>
</evidence>
<gene>
    <name evidence="10" type="ORF">C0601_05790</name>
</gene>
<dbReference type="Proteomes" id="UP000234857">
    <property type="component" value="Unassembled WGS sequence"/>
</dbReference>
<feature type="domain" description="DNA polymerase III beta sliding clamp N-terminal" evidence="9">
    <location>
        <begin position="1"/>
        <end position="77"/>
    </location>
</feature>
<evidence type="ECO:0000256" key="6">
    <source>
        <dbReference type="ARBA" id="ARBA00022705"/>
    </source>
</evidence>
<evidence type="ECO:0000256" key="5">
    <source>
        <dbReference type="ARBA" id="ARBA00022695"/>
    </source>
</evidence>
<dbReference type="PANTHER" id="PTHR30478">
    <property type="entry name" value="DNA POLYMERASE III SUBUNIT BETA"/>
    <property type="match status" value="1"/>
</dbReference>
<comment type="subcellular location">
    <subcellularLocation>
        <location evidence="1">Cytoplasm</location>
    </subcellularLocation>
</comment>
<evidence type="ECO:0000256" key="1">
    <source>
        <dbReference type="ARBA" id="ARBA00004496"/>
    </source>
</evidence>
<keyword evidence="8" id="KW-0238">DNA-binding</keyword>
<dbReference type="GO" id="GO:0005737">
    <property type="term" value="C:cytoplasm"/>
    <property type="evidence" value="ECO:0007669"/>
    <property type="project" value="UniProtKB-SubCell"/>
</dbReference>
<evidence type="ECO:0000313" key="10">
    <source>
        <dbReference type="EMBL" id="PLX18044.1"/>
    </source>
</evidence>
<sequence>MKFNITKNAFYEVLGYLKGIIPTNAALPMMQNFFLSAYDGKLTIVGTDQDNTIRVEIPSDIVDPGDIVLPFKFLYDTI</sequence>
<keyword evidence="5" id="KW-0548">Nucleotidyltransferase</keyword>
<evidence type="ECO:0000256" key="2">
    <source>
        <dbReference type="ARBA" id="ARBA00010752"/>
    </source>
</evidence>
<dbReference type="PANTHER" id="PTHR30478:SF0">
    <property type="entry name" value="BETA SLIDING CLAMP"/>
    <property type="match status" value="1"/>
</dbReference>
<dbReference type="GO" id="GO:0003887">
    <property type="term" value="F:DNA-directed DNA polymerase activity"/>
    <property type="evidence" value="ECO:0007669"/>
    <property type="project" value="UniProtKB-KW"/>
</dbReference>
<reference evidence="10 11" key="1">
    <citation type="submission" date="2017-11" db="EMBL/GenBank/DDBJ databases">
        <title>Genome-resolved metagenomics identifies genetic mobility, metabolic interactions, and unexpected diversity in perchlorate-reducing communities.</title>
        <authorList>
            <person name="Barnum T.P."/>
            <person name="Figueroa I.A."/>
            <person name="Carlstrom C.I."/>
            <person name="Lucas L.N."/>
            <person name="Engelbrektson A.L."/>
            <person name="Coates J.D."/>
        </authorList>
    </citation>
    <scope>NUCLEOTIDE SEQUENCE [LARGE SCALE GENOMIC DNA]</scope>
    <source>
        <strain evidence="10">BM706</strain>
    </source>
</reference>
<dbReference type="Gene3D" id="3.10.150.10">
    <property type="entry name" value="DNA Polymerase III, subunit A, domain 2"/>
    <property type="match status" value="1"/>
</dbReference>
<dbReference type="InterPro" id="IPR046938">
    <property type="entry name" value="DNA_clamp_sf"/>
</dbReference>
<dbReference type="InterPro" id="IPR001001">
    <property type="entry name" value="DNA_polIII_beta"/>
</dbReference>
<dbReference type="AlphaFoldDB" id="A0A2N5ZHE1"/>
<dbReference type="InterPro" id="IPR022634">
    <property type="entry name" value="DNA_polIII_beta_N"/>
</dbReference>
<keyword evidence="7" id="KW-0239">DNA-directed DNA polymerase</keyword>
<keyword evidence="4" id="KW-0808">Transferase</keyword>
<keyword evidence="6" id="KW-0235">DNA replication</keyword>